<evidence type="ECO:0000256" key="2">
    <source>
        <dbReference type="SAM" id="Phobius"/>
    </source>
</evidence>
<dbReference type="EMBL" id="OE002030">
    <property type="protein sequence ID" value="CAD7458009.1"/>
    <property type="molecule type" value="Genomic_DNA"/>
</dbReference>
<keyword evidence="2" id="KW-0812">Transmembrane</keyword>
<sequence length="466" mass="52073">MAGNKSCVKGGADISTLLIWLETETVSREIYMNCSCVSDINILTSTAKGGACSNSACTAYWSIVQAFGVISAALLGSCIVGNVILSFRYDFNSFRDEKRGGWVVRSGGFNPEPHYPPTFFSSLKLLKSYMRNSTNEDRLNGLHVWFAGNTGVRVQVGCIEGHLLIAAVLDSFVCYFARNIPLYIEDGVHEMADDSENEVVNPSETSKKLKNRRATPVVRRKKKENEPTQTLDDNDSSSSENNTESNRVLQDQNIKHTNFELGAIDQGKNMYRPILEGSDKRPTGVRKDSILRGGREGRFFLKKGCASLPQVQSLLSLTLSTLSLFLQSSIPTIETALSASIVVPVSLLLEGKALHQHTKTHHDINIMFRTIPRRLREINGFYILISKLICIVVELYRLEMSYETTICYFVTAPLMSHSQPAPNGQKELFLLDTVTLESSNCDCTHLFLRTSTVFYWSKLHHYNIAE</sequence>
<gene>
    <name evidence="3" type="ORF">TTEB3V08_LOCUS5996</name>
</gene>
<evidence type="ECO:0000313" key="3">
    <source>
        <dbReference type="EMBL" id="CAD7458009.1"/>
    </source>
</evidence>
<reference evidence="3" key="1">
    <citation type="submission" date="2020-11" db="EMBL/GenBank/DDBJ databases">
        <authorList>
            <person name="Tran Van P."/>
        </authorList>
    </citation>
    <scope>NUCLEOTIDE SEQUENCE</scope>
</reference>
<protein>
    <submittedName>
        <fullName evidence="3">Uncharacterized protein</fullName>
    </submittedName>
</protein>
<keyword evidence="2" id="KW-1133">Transmembrane helix</keyword>
<evidence type="ECO:0000256" key="1">
    <source>
        <dbReference type="SAM" id="MobiDB-lite"/>
    </source>
</evidence>
<feature type="region of interest" description="Disordered" evidence="1">
    <location>
        <begin position="194"/>
        <end position="251"/>
    </location>
</feature>
<proteinExistence type="predicted"/>
<keyword evidence="2" id="KW-0472">Membrane</keyword>
<organism evidence="3">
    <name type="scientific">Timema tahoe</name>
    <dbReference type="NCBI Taxonomy" id="61484"/>
    <lineage>
        <taxon>Eukaryota</taxon>
        <taxon>Metazoa</taxon>
        <taxon>Ecdysozoa</taxon>
        <taxon>Arthropoda</taxon>
        <taxon>Hexapoda</taxon>
        <taxon>Insecta</taxon>
        <taxon>Pterygota</taxon>
        <taxon>Neoptera</taxon>
        <taxon>Polyneoptera</taxon>
        <taxon>Phasmatodea</taxon>
        <taxon>Timematodea</taxon>
        <taxon>Timematoidea</taxon>
        <taxon>Timematidae</taxon>
        <taxon>Timema</taxon>
    </lineage>
</organism>
<dbReference type="AlphaFoldDB" id="A0A7R9IGJ7"/>
<feature type="transmembrane region" description="Helical" evidence="2">
    <location>
        <begin position="63"/>
        <end position="85"/>
    </location>
</feature>
<name>A0A7R9IGJ7_9NEOP</name>
<feature type="compositionally biased region" description="Low complexity" evidence="1">
    <location>
        <begin position="236"/>
        <end position="246"/>
    </location>
</feature>
<feature type="compositionally biased region" description="Basic residues" evidence="1">
    <location>
        <begin position="208"/>
        <end position="222"/>
    </location>
</feature>
<accession>A0A7R9IGJ7</accession>